<evidence type="ECO:0000259" key="2">
    <source>
        <dbReference type="Pfam" id="PF05378"/>
    </source>
</evidence>
<dbReference type="PANTHER" id="PTHR11365:SF10">
    <property type="entry name" value="HYDANTOINASE_OXOPROLINASE"/>
    <property type="match status" value="1"/>
</dbReference>
<dbReference type="InterPro" id="IPR045079">
    <property type="entry name" value="Oxoprolinase-like"/>
</dbReference>
<name>A0A381SZJ3_9ZZZZ</name>
<dbReference type="InterPro" id="IPR008040">
    <property type="entry name" value="Hydant_A_N"/>
</dbReference>
<feature type="domain" description="Hydantoinase A/oxoprolinase" evidence="1">
    <location>
        <begin position="190"/>
        <end position="357"/>
    </location>
</feature>
<gene>
    <name evidence="3" type="ORF">METZ01_LOCUS62266</name>
</gene>
<dbReference type="Pfam" id="PF01968">
    <property type="entry name" value="Hydantoinase_A"/>
    <property type="match status" value="1"/>
</dbReference>
<dbReference type="AlphaFoldDB" id="A0A381SZJ3"/>
<dbReference type="EMBL" id="UINC01003808">
    <property type="protein sequence ID" value="SVA09412.1"/>
    <property type="molecule type" value="Genomic_DNA"/>
</dbReference>
<protein>
    <recommendedName>
        <fullName evidence="4">Hydantoinase/oxoprolinase N-terminal domain-containing protein</fullName>
    </recommendedName>
</protein>
<feature type="domain" description="Hydantoinase/oxoprolinase N-terminal" evidence="2">
    <location>
        <begin position="3"/>
        <end position="170"/>
    </location>
</feature>
<evidence type="ECO:0000259" key="1">
    <source>
        <dbReference type="Pfam" id="PF01968"/>
    </source>
</evidence>
<reference evidence="3" key="1">
    <citation type="submission" date="2018-05" db="EMBL/GenBank/DDBJ databases">
        <authorList>
            <person name="Lanie J.A."/>
            <person name="Ng W.-L."/>
            <person name="Kazmierczak K.M."/>
            <person name="Andrzejewski T.M."/>
            <person name="Davidsen T.M."/>
            <person name="Wayne K.J."/>
            <person name="Tettelin H."/>
            <person name="Glass J.I."/>
            <person name="Rusch D."/>
            <person name="Podicherti R."/>
            <person name="Tsui H.-C.T."/>
            <person name="Winkler M.E."/>
        </authorList>
    </citation>
    <scope>NUCLEOTIDE SEQUENCE</scope>
</reference>
<dbReference type="Pfam" id="PF05378">
    <property type="entry name" value="Hydant_A_N"/>
    <property type="match status" value="1"/>
</dbReference>
<evidence type="ECO:0000313" key="3">
    <source>
        <dbReference type="EMBL" id="SVA09412.1"/>
    </source>
</evidence>
<dbReference type="PANTHER" id="PTHR11365">
    <property type="entry name" value="5-OXOPROLINASE RELATED"/>
    <property type="match status" value="1"/>
</dbReference>
<dbReference type="InterPro" id="IPR043129">
    <property type="entry name" value="ATPase_NBD"/>
</dbReference>
<sequence length="510" mass="53498">MYIGIDVGGTNTDAVLMDGDVLVGKIKNPTTPDVTSGIISCINTLINSRPDVGQIDAVMLGTTHFVNALLQRRELAPSAALRLCLPATTMLPPLVDWPGDLKKSIGAHTYMARGGHEYDGREISSIDEKELREIAKQMTAEGVRSVSICGVFSPVDGSHEKIAAEIIKSETPDMNITLSSEIGRVGLLERENAAMLNACLVEVAAKTVAAIRTAMASAGLNVPLFFSQNDGTLMQSEFASHYPVFTIASGPTNSMRGAAFLSGVLDAVIIDIGGTSTDGGMLMHGFPREAAVSVDVAGVRTNFRMPDVFSIALGGGTLVNQNPLIIGPESVGFKLTSEGLVFGGAQVTTTDMAVANGMAEVGDPGLVSNIDSSFAEDVINEIQKLVEDVVDRVKINAQPVPVVLVGGGSILVRNSFDGASNVLRPSNAEVANAIGAAISQVGGQVEKVYSLTDMSRDEALDLAKDEAKRKAVEAGGDPKSIKIVDIEEIPLTYLPSNALRVKIKAVGNLL</sequence>
<evidence type="ECO:0008006" key="4">
    <source>
        <dbReference type="Google" id="ProtNLM"/>
    </source>
</evidence>
<dbReference type="GO" id="GO:0016787">
    <property type="term" value="F:hydrolase activity"/>
    <property type="evidence" value="ECO:0007669"/>
    <property type="project" value="InterPro"/>
</dbReference>
<dbReference type="InterPro" id="IPR002821">
    <property type="entry name" value="Hydantoinase_A"/>
</dbReference>
<dbReference type="SUPFAM" id="SSF53067">
    <property type="entry name" value="Actin-like ATPase domain"/>
    <property type="match status" value="2"/>
</dbReference>
<proteinExistence type="predicted"/>
<accession>A0A381SZJ3</accession>
<organism evidence="3">
    <name type="scientific">marine metagenome</name>
    <dbReference type="NCBI Taxonomy" id="408172"/>
    <lineage>
        <taxon>unclassified sequences</taxon>
        <taxon>metagenomes</taxon>
        <taxon>ecological metagenomes</taxon>
    </lineage>
</organism>